<dbReference type="EMBL" id="AWUE01020244">
    <property type="protein sequence ID" value="OMO69313.1"/>
    <property type="molecule type" value="Genomic_DNA"/>
</dbReference>
<keyword evidence="5" id="KW-0560">Oxidoreductase</keyword>
<evidence type="ECO:0000313" key="8">
    <source>
        <dbReference type="EMBL" id="OMO69313.1"/>
    </source>
</evidence>
<evidence type="ECO:0000256" key="1">
    <source>
        <dbReference type="ARBA" id="ARBA00001971"/>
    </source>
</evidence>
<dbReference type="Gene3D" id="1.10.630.10">
    <property type="entry name" value="Cytochrome P450"/>
    <property type="match status" value="1"/>
</dbReference>
<dbReference type="SUPFAM" id="SSF48264">
    <property type="entry name" value="Cytochrome P450"/>
    <property type="match status" value="1"/>
</dbReference>
<evidence type="ECO:0000256" key="6">
    <source>
        <dbReference type="ARBA" id="ARBA00023004"/>
    </source>
</evidence>
<evidence type="ECO:0000256" key="5">
    <source>
        <dbReference type="ARBA" id="ARBA00023002"/>
    </source>
</evidence>
<accession>A0A1R3HG80</accession>
<comment type="caution">
    <text evidence="8">The sequence shown here is derived from an EMBL/GenBank/DDBJ whole genome shotgun (WGS) entry which is preliminary data.</text>
</comment>
<name>A0A1R3HG80_9ROSI</name>
<dbReference type="OrthoDB" id="1470350at2759"/>
<sequence>MLPGLLKCRLMEESTDYALMRLGDTAEFKGPCFSNFNFITTSNPMNMNHILCKRFENYDKSLEFREIFFDALGDGIFNAAADSWKGQRKILMALMHSSKFVRRAVKNISQKLDQSLIPLLEHFSKVDAEFDLQDVFQRFTYDNTCTLVFGVDPNSLSIDFPHVASKEAFTEAEEVLLYRHMVPMSLWKLQKWLRIGEEKKMIKAIETVDDFVYKCISSKRERLKNKSQADDKKDEEFDLSTALMDDKEDEGGAVIGKSDKFLRDVVISVLGAGKDTNGLKVKVKKRAA</sequence>
<evidence type="ECO:0000256" key="4">
    <source>
        <dbReference type="ARBA" id="ARBA00022723"/>
    </source>
</evidence>
<evidence type="ECO:0000256" key="7">
    <source>
        <dbReference type="ARBA" id="ARBA00023033"/>
    </source>
</evidence>
<keyword evidence="6" id="KW-0408">Iron</keyword>
<dbReference type="AlphaFoldDB" id="A0A1R3HG80"/>
<dbReference type="GO" id="GO:0020037">
    <property type="term" value="F:heme binding"/>
    <property type="evidence" value="ECO:0007669"/>
    <property type="project" value="InterPro"/>
</dbReference>
<dbReference type="Pfam" id="PF00067">
    <property type="entry name" value="p450"/>
    <property type="match status" value="1"/>
</dbReference>
<evidence type="ECO:0000256" key="2">
    <source>
        <dbReference type="ARBA" id="ARBA00010617"/>
    </source>
</evidence>
<protein>
    <submittedName>
        <fullName evidence="8">Cytochrome P450</fullName>
    </submittedName>
</protein>
<comment type="similarity">
    <text evidence="2">Belongs to the cytochrome P450 family.</text>
</comment>
<evidence type="ECO:0000256" key="3">
    <source>
        <dbReference type="ARBA" id="ARBA00022617"/>
    </source>
</evidence>
<evidence type="ECO:0000313" key="9">
    <source>
        <dbReference type="Proteomes" id="UP000187203"/>
    </source>
</evidence>
<reference evidence="9" key="1">
    <citation type="submission" date="2013-09" db="EMBL/GenBank/DDBJ databases">
        <title>Corchorus olitorius genome sequencing.</title>
        <authorList>
            <person name="Alam M."/>
            <person name="Haque M.S."/>
            <person name="Islam M.S."/>
            <person name="Emdad E.M."/>
            <person name="Islam M.M."/>
            <person name="Ahmed B."/>
            <person name="Halim A."/>
            <person name="Hossen Q.M.M."/>
            <person name="Hossain M.Z."/>
            <person name="Ahmed R."/>
            <person name="Khan M.M."/>
            <person name="Islam R."/>
            <person name="Rashid M.M."/>
            <person name="Khan S.A."/>
            <person name="Rahman M.S."/>
            <person name="Alam M."/>
            <person name="Yahiya A.S."/>
            <person name="Khan M.S."/>
            <person name="Azam M.S."/>
            <person name="Haque T."/>
            <person name="Lashkar M.Z.H."/>
            <person name="Akhand A.I."/>
            <person name="Morshed G."/>
            <person name="Roy S."/>
            <person name="Uddin K.S."/>
            <person name="Rabeya T."/>
            <person name="Hossain A.S."/>
            <person name="Chowdhury A."/>
            <person name="Snigdha A.R."/>
            <person name="Mortoza M.S."/>
            <person name="Matin S.A."/>
            <person name="Hoque S.M.E."/>
            <person name="Islam M.K."/>
            <person name="Roy D.K."/>
            <person name="Haider R."/>
            <person name="Moosa M.M."/>
            <person name="Elias S.M."/>
            <person name="Hasan A.M."/>
            <person name="Jahan S."/>
            <person name="Shafiuddin M."/>
            <person name="Mahmood N."/>
            <person name="Shommy N.S."/>
        </authorList>
    </citation>
    <scope>NUCLEOTIDE SEQUENCE [LARGE SCALE GENOMIC DNA]</scope>
    <source>
        <strain evidence="9">cv. O-4</strain>
    </source>
</reference>
<keyword evidence="9" id="KW-1185">Reference proteome</keyword>
<dbReference type="GO" id="GO:0016705">
    <property type="term" value="F:oxidoreductase activity, acting on paired donors, with incorporation or reduction of molecular oxygen"/>
    <property type="evidence" value="ECO:0007669"/>
    <property type="project" value="InterPro"/>
</dbReference>
<keyword evidence="4" id="KW-0479">Metal-binding</keyword>
<dbReference type="Proteomes" id="UP000187203">
    <property type="component" value="Unassembled WGS sequence"/>
</dbReference>
<dbReference type="STRING" id="93759.A0A1R3HG80"/>
<dbReference type="PANTHER" id="PTHR24296">
    <property type="entry name" value="CYTOCHROME P450"/>
    <property type="match status" value="1"/>
</dbReference>
<dbReference type="GO" id="GO:0005506">
    <property type="term" value="F:iron ion binding"/>
    <property type="evidence" value="ECO:0007669"/>
    <property type="project" value="InterPro"/>
</dbReference>
<dbReference type="InterPro" id="IPR036396">
    <property type="entry name" value="Cyt_P450_sf"/>
</dbReference>
<comment type="cofactor">
    <cofactor evidence="1">
        <name>heme</name>
        <dbReference type="ChEBI" id="CHEBI:30413"/>
    </cofactor>
</comment>
<dbReference type="InterPro" id="IPR001128">
    <property type="entry name" value="Cyt_P450"/>
</dbReference>
<proteinExistence type="inferred from homology"/>
<dbReference type="GO" id="GO:0004497">
    <property type="term" value="F:monooxygenase activity"/>
    <property type="evidence" value="ECO:0007669"/>
    <property type="project" value="UniProtKB-KW"/>
</dbReference>
<keyword evidence="7" id="KW-0503">Monooxygenase</keyword>
<keyword evidence="3" id="KW-0349">Heme</keyword>
<gene>
    <name evidence="8" type="ORF">COLO4_29143</name>
</gene>
<organism evidence="8 9">
    <name type="scientific">Corchorus olitorius</name>
    <dbReference type="NCBI Taxonomy" id="93759"/>
    <lineage>
        <taxon>Eukaryota</taxon>
        <taxon>Viridiplantae</taxon>
        <taxon>Streptophyta</taxon>
        <taxon>Embryophyta</taxon>
        <taxon>Tracheophyta</taxon>
        <taxon>Spermatophyta</taxon>
        <taxon>Magnoliopsida</taxon>
        <taxon>eudicotyledons</taxon>
        <taxon>Gunneridae</taxon>
        <taxon>Pentapetalae</taxon>
        <taxon>rosids</taxon>
        <taxon>malvids</taxon>
        <taxon>Malvales</taxon>
        <taxon>Malvaceae</taxon>
        <taxon>Grewioideae</taxon>
        <taxon>Apeibeae</taxon>
        <taxon>Corchorus</taxon>
    </lineage>
</organism>